<proteinExistence type="predicted"/>
<sequence length="286" mass="31863">MAPVVWGLDLKEMQWYKFKSSYMFKNRDYHLRRTKFIVYQLALIFCVVSESLGTAALSDYIDEQKFVHRLNPNAYVYNNDYVGAASYNIFAGVFVATIFGAAFFFDLFWPERHESKSVRTAWKVCGILAVIFHLAAALELTVITAMHQGHVTGVSEQEGANLVGQFHKDDGTPLNYKKNPRALAAVVFVWLGFASIVPSCMLLFLSIDNTETGPGPKTAHAQDREAAHIAANSSSAEREAQSFETEKERSSQEPEPTHQQSREQATAQGETPYATPAAEIPANTAR</sequence>
<reference evidence="3 4" key="1">
    <citation type="submission" date="2021-11" db="EMBL/GenBank/DDBJ databases">
        <title>Black yeast isolated from Biological Soil Crust.</title>
        <authorList>
            <person name="Kurbessoian T."/>
        </authorList>
    </citation>
    <scope>NUCLEOTIDE SEQUENCE [LARGE SCALE GENOMIC DNA]</scope>
    <source>
        <strain evidence="3 4">CCFEE 5522</strain>
    </source>
</reference>
<keyword evidence="2" id="KW-0472">Membrane</keyword>
<feature type="region of interest" description="Disordered" evidence="1">
    <location>
        <begin position="213"/>
        <end position="286"/>
    </location>
</feature>
<feature type="compositionally biased region" description="Polar residues" evidence="1">
    <location>
        <begin position="257"/>
        <end position="269"/>
    </location>
</feature>
<evidence type="ECO:0000256" key="2">
    <source>
        <dbReference type="SAM" id="Phobius"/>
    </source>
</evidence>
<protein>
    <submittedName>
        <fullName evidence="3">Uncharacterized protein</fullName>
    </submittedName>
</protein>
<feature type="transmembrane region" description="Helical" evidence="2">
    <location>
        <begin position="81"/>
        <end position="109"/>
    </location>
</feature>
<organism evidence="3 4">
    <name type="scientific">Oleoguttula mirabilis</name>
    <dbReference type="NCBI Taxonomy" id="1507867"/>
    <lineage>
        <taxon>Eukaryota</taxon>
        <taxon>Fungi</taxon>
        <taxon>Dikarya</taxon>
        <taxon>Ascomycota</taxon>
        <taxon>Pezizomycotina</taxon>
        <taxon>Dothideomycetes</taxon>
        <taxon>Dothideomycetidae</taxon>
        <taxon>Mycosphaerellales</taxon>
        <taxon>Teratosphaeriaceae</taxon>
        <taxon>Oleoguttula</taxon>
    </lineage>
</organism>
<keyword evidence="2" id="KW-1133">Transmembrane helix</keyword>
<dbReference type="Proteomes" id="UP001324427">
    <property type="component" value="Unassembled WGS sequence"/>
</dbReference>
<comment type="caution">
    <text evidence="3">The sequence shown here is derived from an EMBL/GenBank/DDBJ whole genome shotgun (WGS) entry which is preliminary data.</text>
</comment>
<dbReference type="EMBL" id="JAVFHQ010000010">
    <property type="protein sequence ID" value="KAK4547538.1"/>
    <property type="molecule type" value="Genomic_DNA"/>
</dbReference>
<keyword evidence="4" id="KW-1185">Reference proteome</keyword>
<name>A0AAV9JQ43_9PEZI</name>
<evidence type="ECO:0000313" key="4">
    <source>
        <dbReference type="Proteomes" id="UP001324427"/>
    </source>
</evidence>
<feature type="transmembrane region" description="Helical" evidence="2">
    <location>
        <begin position="121"/>
        <end position="146"/>
    </location>
</feature>
<feature type="transmembrane region" description="Helical" evidence="2">
    <location>
        <begin position="182"/>
        <end position="207"/>
    </location>
</feature>
<feature type="compositionally biased region" description="Basic and acidic residues" evidence="1">
    <location>
        <begin position="236"/>
        <end position="256"/>
    </location>
</feature>
<evidence type="ECO:0000313" key="3">
    <source>
        <dbReference type="EMBL" id="KAK4547538.1"/>
    </source>
</evidence>
<keyword evidence="2" id="KW-0812">Transmembrane</keyword>
<evidence type="ECO:0000256" key="1">
    <source>
        <dbReference type="SAM" id="MobiDB-lite"/>
    </source>
</evidence>
<dbReference type="AlphaFoldDB" id="A0AAV9JQ43"/>
<feature type="transmembrane region" description="Helical" evidence="2">
    <location>
        <begin position="36"/>
        <end position="61"/>
    </location>
</feature>
<accession>A0AAV9JQ43</accession>
<gene>
    <name evidence="3" type="ORF">LTR36_000495</name>
</gene>